<protein>
    <submittedName>
        <fullName evidence="3">Uncharacterized protein</fullName>
    </submittedName>
</protein>
<feature type="compositionally biased region" description="Acidic residues" evidence="1">
    <location>
        <begin position="21"/>
        <end position="35"/>
    </location>
</feature>
<dbReference type="AlphaFoldDB" id="A0A2N5VDP1"/>
<evidence type="ECO:0000313" key="4">
    <source>
        <dbReference type="Proteomes" id="UP000235392"/>
    </source>
</evidence>
<dbReference type="Proteomes" id="UP000235392">
    <property type="component" value="Unassembled WGS sequence"/>
</dbReference>
<organism evidence="3 4">
    <name type="scientific">Puccinia coronata f. sp. avenae</name>
    <dbReference type="NCBI Taxonomy" id="200324"/>
    <lineage>
        <taxon>Eukaryota</taxon>
        <taxon>Fungi</taxon>
        <taxon>Dikarya</taxon>
        <taxon>Basidiomycota</taxon>
        <taxon>Pucciniomycotina</taxon>
        <taxon>Pucciniomycetes</taxon>
        <taxon>Pucciniales</taxon>
        <taxon>Pucciniaceae</taxon>
        <taxon>Puccinia</taxon>
    </lineage>
</organism>
<dbReference type="EMBL" id="PGCI01000026">
    <property type="protein sequence ID" value="PLW48114.1"/>
    <property type="molecule type" value="Genomic_DNA"/>
</dbReference>
<evidence type="ECO:0000313" key="3">
    <source>
        <dbReference type="EMBL" id="PLW48114.1"/>
    </source>
</evidence>
<feature type="region of interest" description="Disordered" evidence="1">
    <location>
        <begin position="1"/>
        <end position="58"/>
    </location>
</feature>
<reference evidence="3 4" key="1">
    <citation type="submission" date="2017-11" db="EMBL/GenBank/DDBJ databases">
        <title>De novo assembly and phasing of dikaryotic genomes from two isolates of Puccinia coronata f. sp. avenae, the causal agent of oat crown rust.</title>
        <authorList>
            <person name="Miller M.E."/>
            <person name="Zhang Y."/>
            <person name="Omidvar V."/>
            <person name="Sperschneider J."/>
            <person name="Schwessinger B."/>
            <person name="Raley C."/>
            <person name="Palmer J.M."/>
            <person name="Garnica D."/>
            <person name="Upadhyaya N."/>
            <person name="Rathjen J."/>
            <person name="Taylor J.M."/>
            <person name="Park R.F."/>
            <person name="Dodds P.N."/>
            <person name="Hirsch C.D."/>
            <person name="Kianian S.F."/>
            <person name="Figueroa M."/>
        </authorList>
    </citation>
    <scope>NUCLEOTIDE SEQUENCE [LARGE SCALE GENOMIC DNA]</scope>
    <source>
        <strain evidence="3">12SD80</strain>
    </source>
</reference>
<sequence>MESKANSPSATQHSVGNEVPLDLDPEGELEEEEEGPLVQAPKPVQTPAKRKQGSAMSPDGILAEMKSMNTLLADSISATIPPLVIAPQAPPTLVHMQAIALVQKQDGDLVLAITFISIALTTFRLMIVISS</sequence>
<comment type="caution">
    <text evidence="3">The sequence shown here is derived from an EMBL/GenBank/DDBJ whole genome shotgun (WGS) entry which is preliminary data.</text>
</comment>
<proteinExistence type="predicted"/>
<evidence type="ECO:0000256" key="2">
    <source>
        <dbReference type="SAM" id="Phobius"/>
    </source>
</evidence>
<keyword evidence="2" id="KW-0812">Transmembrane</keyword>
<name>A0A2N5VDP1_9BASI</name>
<evidence type="ECO:0000256" key="1">
    <source>
        <dbReference type="SAM" id="MobiDB-lite"/>
    </source>
</evidence>
<keyword evidence="2" id="KW-0472">Membrane</keyword>
<accession>A0A2N5VDP1</accession>
<gene>
    <name evidence="3" type="ORF">PCASD_03637</name>
</gene>
<feature type="transmembrane region" description="Helical" evidence="2">
    <location>
        <begin position="109"/>
        <end position="129"/>
    </location>
</feature>
<feature type="compositionally biased region" description="Polar residues" evidence="1">
    <location>
        <begin position="1"/>
        <end position="15"/>
    </location>
</feature>
<keyword evidence="2" id="KW-1133">Transmembrane helix</keyword>